<dbReference type="RefSeq" id="WP_264850999.1">
    <property type="nucleotide sequence ID" value="NZ_BRXR01000001.1"/>
</dbReference>
<name>A0ABQ5N904_9CLOT</name>
<dbReference type="Proteomes" id="UP001208567">
    <property type="component" value="Unassembled WGS sequence"/>
</dbReference>
<evidence type="ECO:0008006" key="3">
    <source>
        <dbReference type="Google" id="ProtNLM"/>
    </source>
</evidence>
<dbReference type="EMBL" id="BRXR01000001">
    <property type="protein sequence ID" value="GLC31669.1"/>
    <property type="molecule type" value="Genomic_DNA"/>
</dbReference>
<sequence>MVNINNVLSRAQQLPGEGAEIYRPNKNYELIGLHSTFLWNYCDVVTYHQIVADRLKTLYKEIDVAYEEFRAKREKIDLKNMDDEEAEMYNYRLSMALTGLRDRESEIDSSAAFLKNNYIILLWAMVEQYLGKTLAIGEKNIKGSSAGGSHVWRNTVTSFSKIGIDVKACKGYSNIDECRVLNNKIKHVGAVDEDLAKYPYFSSFLGKDLNTMDFELQRYTDSVFEFVGNVMEEVDLKMV</sequence>
<organism evidence="1 2">
    <name type="scientific">Clostridium omnivorum</name>
    <dbReference type="NCBI Taxonomy" id="1604902"/>
    <lineage>
        <taxon>Bacteria</taxon>
        <taxon>Bacillati</taxon>
        <taxon>Bacillota</taxon>
        <taxon>Clostridia</taxon>
        <taxon>Eubacteriales</taxon>
        <taxon>Clostridiaceae</taxon>
        <taxon>Clostridium</taxon>
    </lineage>
</organism>
<proteinExistence type="predicted"/>
<keyword evidence="2" id="KW-1185">Reference proteome</keyword>
<accession>A0ABQ5N904</accession>
<protein>
    <recommendedName>
        <fullName evidence="3">MAE-28990/MAE-18760-like HEPN domain-containing protein</fullName>
    </recommendedName>
</protein>
<comment type="caution">
    <text evidence="1">The sequence shown here is derived from an EMBL/GenBank/DDBJ whole genome shotgun (WGS) entry which is preliminary data.</text>
</comment>
<reference evidence="1 2" key="1">
    <citation type="journal article" date="2024" name="Int. J. Syst. Evol. Microbiol.">
        <title>Clostridium omnivorum sp. nov., isolated from anoxic soil under the treatment of reductive soil disinfestation.</title>
        <authorList>
            <person name="Ueki A."/>
            <person name="Tonouchi A."/>
            <person name="Kaku N."/>
            <person name="Honma S."/>
            <person name="Ueki K."/>
        </authorList>
    </citation>
    <scope>NUCLEOTIDE SEQUENCE [LARGE SCALE GENOMIC DNA]</scope>
    <source>
        <strain evidence="1 2">E14</strain>
    </source>
</reference>
<evidence type="ECO:0000313" key="2">
    <source>
        <dbReference type="Proteomes" id="UP001208567"/>
    </source>
</evidence>
<gene>
    <name evidence="1" type="ORF">bsdE14_30790</name>
</gene>
<evidence type="ECO:0000313" key="1">
    <source>
        <dbReference type="EMBL" id="GLC31669.1"/>
    </source>
</evidence>